<proteinExistence type="predicted"/>
<accession>A0A0D2WRS7</accession>
<dbReference type="Proteomes" id="UP000008743">
    <property type="component" value="Unassembled WGS sequence"/>
</dbReference>
<keyword evidence="5" id="KW-0479">Metal-binding</keyword>
<evidence type="ECO:0000313" key="9">
    <source>
        <dbReference type="Proteomes" id="UP000008743"/>
    </source>
</evidence>
<feature type="transmembrane region" description="Helical" evidence="7">
    <location>
        <begin position="258"/>
        <end position="276"/>
    </location>
</feature>
<dbReference type="PhylomeDB" id="A0A0D2WRS7"/>
<dbReference type="GO" id="GO:0016020">
    <property type="term" value="C:membrane"/>
    <property type="evidence" value="ECO:0007669"/>
    <property type="project" value="UniProtKB-SubCell"/>
</dbReference>
<evidence type="ECO:0000256" key="1">
    <source>
        <dbReference type="ARBA" id="ARBA00004141"/>
    </source>
</evidence>
<dbReference type="AlphaFoldDB" id="A0A0D2WRS7"/>
<sequence length="457" mass="49753">MEGATGARRRTAGSKTSTIPTAIVATPATPATANATATDASTAATAGATGQQPRVYDAQVEAALIAAQLPLGATLTVDHVPAYLSFNKHIKVGYRRPMTRWECIKSLFSWHNESINIWVHIFIFALYFRLLLNEVIAGPIMPDAEHAARLAAAEIAHPHHVHRDGDSWATDYLYALWDATYFDRLMALDTLDWNRLVSLFALSFIFGGSIIYHTFMPSCRSEVSYQRLLNFDVFGCVIGTGGTGLAFLLYGFKCQHPFFANGVAGTFIVYSIYTIYKALISTSAKERFGAIGTFCAVRFVLGVLQYLPKIGYHARPGALVFHVLGQALLLLGGGINALRWPEKHSWVRFGRDPVTGDRLGAEKAPATARNTASAASATVANGEEEEEEEKVASPRGFACVHGVGVVGHNQQLNLGNAIDYALNSHQLWHLLSMVASTCAYFGALHDSLDWREVVCDA</sequence>
<comment type="subcellular location">
    <subcellularLocation>
        <location evidence="1">Membrane</location>
        <topology evidence="1">Multi-pass membrane protein</topology>
    </subcellularLocation>
</comment>
<feature type="transmembrane region" description="Helical" evidence="7">
    <location>
        <begin position="115"/>
        <end position="132"/>
    </location>
</feature>
<evidence type="ECO:0000256" key="4">
    <source>
        <dbReference type="ARBA" id="ARBA00023136"/>
    </source>
</evidence>
<dbReference type="eggNOG" id="ENOG502SEVC">
    <property type="taxonomic scope" value="Eukaryota"/>
</dbReference>
<feature type="region of interest" description="Disordered" evidence="6">
    <location>
        <begin position="372"/>
        <end position="392"/>
    </location>
</feature>
<name>A0A0D2WRS7_CAPO3</name>
<evidence type="ECO:0000256" key="2">
    <source>
        <dbReference type="ARBA" id="ARBA00022692"/>
    </source>
</evidence>
<feature type="transmembrane region" description="Helical" evidence="7">
    <location>
        <begin position="319"/>
        <end position="338"/>
    </location>
</feature>
<reference evidence="9" key="1">
    <citation type="submission" date="2011-02" db="EMBL/GenBank/DDBJ databases">
        <title>The Genome Sequence of Capsaspora owczarzaki ATCC 30864.</title>
        <authorList>
            <person name="Russ C."/>
            <person name="Cuomo C."/>
            <person name="Burger G."/>
            <person name="Gray M.W."/>
            <person name="Holland P.W.H."/>
            <person name="King N."/>
            <person name="Lang F.B.F."/>
            <person name="Roger A.J."/>
            <person name="Ruiz-Trillo I."/>
            <person name="Young S.K."/>
            <person name="Zeng Q."/>
            <person name="Gargeya S."/>
            <person name="Alvarado L."/>
            <person name="Berlin A."/>
            <person name="Chapman S.B."/>
            <person name="Chen Z."/>
            <person name="Freedman E."/>
            <person name="Gellesch M."/>
            <person name="Goldberg J."/>
            <person name="Griggs A."/>
            <person name="Gujja S."/>
            <person name="Heilman E."/>
            <person name="Heiman D."/>
            <person name="Howarth C."/>
            <person name="Mehta T."/>
            <person name="Neiman D."/>
            <person name="Pearson M."/>
            <person name="Roberts A."/>
            <person name="Saif S."/>
            <person name="Shea T."/>
            <person name="Shenoy N."/>
            <person name="Sisk P."/>
            <person name="Stolte C."/>
            <person name="Sykes S."/>
            <person name="White J."/>
            <person name="Yandava C."/>
            <person name="Haas B."/>
            <person name="Nusbaum C."/>
            <person name="Birren B."/>
        </authorList>
    </citation>
    <scope>NUCLEOTIDE SEQUENCE</scope>
    <source>
        <strain evidence="9">ATCC 30864</strain>
    </source>
</reference>
<dbReference type="STRING" id="595528.A0A0D2WRS7"/>
<dbReference type="GO" id="GO:0038023">
    <property type="term" value="F:signaling receptor activity"/>
    <property type="evidence" value="ECO:0007669"/>
    <property type="project" value="TreeGrafter"/>
</dbReference>
<feature type="transmembrane region" description="Helical" evidence="7">
    <location>
        <begin position="196"/>
        <end position="216"/>
    </location>
</feature>
<evidence type="ECO:0000313" key="8">
    <source>
        <dbReference type="EMBL" id="KJE94013.1"/>
    </source>
</evidence>
<dbReference type="GO" id="GO:0046872">
    <property type="term" value="F:metal ion binding"/>
    <property type="evidence" value="ECO:0007669"/>
    <property type="project" value="UniProtKB-KW"/>
</dbReference>
<dbReference type="RefSeq" id="XP_011270450.1">
    <property type="nucleotide sequence ID" value="XM_011272148.1"/>
</dbReference>
<keyword evidence="5" id="KW-0862">Zinc</keyword>
<dbReference type="InParanoid" id="A0A0D2WRS7"/>
<evidence type="ECO:0000256" key="3">
    <source>
        <dbReference type="ARBA" id="ARBA00022989"/>
    </source>
</evidence>
<keyword evidence="3 7" id="KW-1133">Transmembrane helix</keyword>
<dbReference type="InterPro" id="IPR004254">
    <property type="entry name" value="AdipoR/HlyIII-related"/>
</dbReference>
<dbReference type="PANTHER" id="PTHR20855">
    <property type="entry name" value="ADIPOR/PROGESTIN RECEPTOR-RELATED"/>
    <property type="match status" value="1"/>
</dbReference>
<feature type="transmembrane region" description="Helical" evidence="7">
    <location>
        <begin position="288"/>
        <end position="307"/>
    </location>
</feature>
<evidence type="ECO:0000256" key="7">
    <source>
        <dbReference type="SAM" id="Phobius"/>
    </source>
</evidence>
<feature type="compositionally biased region" description="Low complexity" evidence="6">
    <location>
        <begin position="372"/>
        <end position="381"/>
    </location>
</feature>
<dbReference type="OMA" id="INIWVHI"/>
<dbReference type="PANTHER" id="PTHR20855:SF136">
    <property type="match status" value="1"/>
</dbReference>
<dbReference type="OrthoDB" id="535992at2759"/>
<keyword evidence="9" id="KW-1185">Reference proteome</keyword>
<dbReference type="EMBL" id="KE346366">
    <property type="protein sequence ID" value="KJE94013.1"/>
    <property type="molecule type" value="Genomic_DNA"/>
</dbReference>
<evidence type="ECO:0000256" key="5">
    <source>
        <dbReference type="PIRSR" id="PIRSR604254-1"/>
    </source>
</evidence>
<protein>
    <submittedName>
        <fullName evidence="8">Uncharacterized protein</fullName>
    </submittedName>
</protein>
<feature type="region of interest" description="Disordered" evidence="6">
    <location>
        <begin position="1"/>
        <end position="23"/>
    </location>
</feature>
<keyword evidence="2 7" id="KW-0812">Transmembrane</keyword>
<evidence type="ECO:0000256" key="6">
    <source>
        <dbReference type="SAM" id="MobiDB-lite"/>
    </source>
</evidence>
<gene>
    <name evidence="8" type="ORF">CAOG_008810</name>
</gene>
<keyword evidence="4 7" id="KW-0472">Membrane</keyword>
<feature type="transmembrane region" description="Helical" evidence="7">
    <location>
        <begin position="228"/>
        <end position="252"/>
    </location>
</feature>
<dbReference type="Pfam" id="PF03006">
    <property type="entry name" value="HlyIII"/>
    <property type="match status" value="1"/>
</dbReference>
<organism evidence="8 9">
    <name type="scientific">Capsaspora owczarzaki (strain ATCC 30864)</name>
    <dbReference type="NCBI Taxonomy" id="595528"/>
    <lineage>
        <taxon>Eukaryota</taxon>
        <taxon>Filasterea</taxon>
        <taxon>Capsaspora</taxon>
    </lineage>
</organism>
<feature type="binding site" evidence="5">
    <location>
        <position position="213"/>
    </location>
    <ligand>
        <name>Zn(2+)</name>
        <dbReference type="ChEBI" id="CHEBI:29105"/>
    </ligand>
</feature>